<evidence type="ECO:0000256" key="1">
    <source>
        <dbReference type="SAM" id="Phobius"/>
    </source>
</evidence>
<organism evidence="2 3">
    <name type="scientific">Microbulbifer salipaludis</name>
    <dbReference type="NCBI Taxonomy" id="187980"/>
    <lineage>
        <taxon>Bacteria</taxon>
        <taxon>Pseudomonadati</taxon>
        <taxon>Pseudomonadota</taxon>
        <taxon>Gammaproteobacteria</taxon>
        <taxon>Cellvibrionales</taxon>
        <taxon>Microbulbiferaceae</taxon>
        <taxon>Microbulbifer</taxon>
    </lineage>
</organism>
<keyword evidence="3" id="KW-1185">Reference proteome</keyword>
<dbReference type="RefSeq" id="WP_207002011.1">
    <property type="nucleotide sequence ID" value="NZ_JAEKJR010000002.1"/>
</dbReference>
<keyword evidence="1" id="KW-1133">Transmembrane helix</keyword>
<reference evidence="2 3" key="1">
    <citation type="submission" date="2020-12" db="EMBL/GenBank/DDBJ databases">
        <title>Oil enriched cultivation method for isolating marine PHA-producing bacteria.</title>
        <authorList>
            <person name="Zheng W."/>
            <person name="Yu S."/>
            <person name="Huang Y."/>
        </authorList>
    </citation>
    <scope>NUCLEOTIDE SEQUENCE [LARGE SCALE GENOMIC DNA]</scope>
    <source>
        <strain evidence="2 3">SN0-2</strain>
    </source>
</reference>
<accession>A0ABS3E7V5</accession>
<keyword evidence="1" id="KW-0812">Transmembrane</keyword>
<comment type="caution">
    <text evidence="2">The sequence shown here is derived from an EMBL/GenBank/DDBJ whole genome shotgun (WGS) entry which is preliminary data.</text>
</comment>
<dbReference type="EMBL" id="JAEKJR010000002">
    <property type="protein sequence ID" value="MBN8431366.1"/>
    <property type="molecule type" value="Genomic_DNA"/>
</dbReference>
<evidence type="ECO:0000313" key="2">
    <source>
        <dbReference type="EMBL" id="MBN8431366.1"/>
    </source>
</evidence>
<name>A0ABS3E7V5_9GAMM</name>
<dbReference type="Pfam" id="PF11086">
    <property type="entry name" value="DUF2878"/>
    <property type="match status" value="1"/>
</dbReference>
<feature type="transmembrane region" description="Helical" evidence="1">
    <location>
        <begin position="101"/>
        <end position="120"/>
    </location>
</feature>
<dbReference type="InterPro" id="IPR021306">
    <property type="entry name" value="DUF2878"/>
</dbReference>
<evidence type="ECO:0000313" key="3">
    <source>
        <dbReference type="Proteomes" id="UP000664293"/>
    </source>
</evidence>
<dbReference type="Proteomes" id="UP000664293">
    <property type="component" value="Unassembled WGS sequence"/>
</dbReference>
<sequence>MANSQSRSLSIGKLFVSGLVFEGVWLVCVLSPGVTVLAAVTLANLFLHLWLFDLQAAPGQRKSSVVRTLLWVALVALSGGAMDALLFHFGQFATSAEFRLLPLWLAFLWVNFSLALRFAFRFLQRNLWVAALFGATGGPLSYWVGAKINGDVILAQPVVATVLLLALLWAVYLPVLMACARSSVFSGSLVFRKAGFPQR</sequence>
<protein>
    <submittedName>
        <fullName evidence="2">DUF2878 domain-containing protein</fullName>
    </submittedName>
</protein>
<keyword evidence="1" id="KW-0472">Membrane</keyword>
<gene>
    <name evidence="2" type="ORF">JF535_10940</name>
</gene>
<proteinExistence type="predicted"/>
<feature type="transmembrane region" description="Helical" evidence="1">
    <location>
        <begin position="152"/>
        <end position="173"/>
    </location>
</feature>
<feature type="transmembrane region" description="Helical" evidence="1">
    <location>
        <begin position="127"/>
        <end position="146"/>
    </location>
</feature>
<feature type="transmembrane region" description="Helical" evidence="1">
    <location>
        <begin position="24"/>
        <end position="47"/>
    </location>
</feature>
<feature type="transmembrane region" description="Helical" evidence="1">
    <location>
        <begin position="68"/>
        <end position="89"/>
    </location>
</feature>